<dbReference type="InterPro" id="IPR006860">
    <property type="entry name" value="FecR"/>
</dbReference>
<protein>
    <submittedName>
        <fullName evidence="4">Ferric-dicitrate binding protein FerR (Iron transport regulator)</fullName>
    </submittedName>
</protein>
<evidence type="ECO:0000313" key="4">
    <source>
        <dbReference type="EMBL" id="PWJ56859.1"/>
    </source>
</evidence>
<dbReference type="RefSeq" id="WP_109676306.1">
    <property type="nucleotide sequence ID" value="NZ_QGDT01000010.1"/>
</dbReference>
<keyword evidence="5" id="KW-1185">Reference proteome</keyword>
<proteinExistence type="predicted"/>
<dbReference type="OrthoDB" id="1099916at2"/>
<dbReference type="AlphaFoldDB" id="A0A316AHY2"/>
<evidence type="ECO:0000256" key="1">
    <source>
        <dbReference type="SAM" id="Phobius"/>
    </source>
</evidence>
<dbReference type="GO" id="GO:0016989">
    <property type="term" value="F:sigma factor antagonist activity"/>
    <property type="evidence" value="ECO:0007669"/>
    <property type="project" value="TreeGrafter"/>
</dbReference>
<dbReference type="PANTHER" id="PTHR30273:SF2">
    <property type="entry name" value="PROTEIN FECR"/>
    <property type="match status" value="1"/>
</dbReference>
<dbReference type="Proteomes" id="UP000245880">
    <property type="component" value="Unassembled WGS sequence"/>
</dbReference>
<comment type="caution">
    <text evidence="4">The sequence shown here is derived from an EMBL/GenBank/DDBJ whole genome shotgun (WGS) entry which is preliminary data.</text>
</comment>
<keyword evidence="1" id="KW-1133">Transmembrane helix</keyword>
<dbReference type="Pfam" id="PF04773">
    <property type="entry name" value="FecR"/>
    <property type="match status" value="1"/>
</dbReference>
<feature type="domain" description="FecR protein" evidence="2">
    <location>
        <begin position="135"/>
        <end position="229"/>
    </location>
</feature>
<gene>
    <name evidence="4" type="ORF">CLV98_110170</name>
</gene>
<feature type="domain" description="Protein FecR C-terminal" evidence="3">
    <location>
        <begin position="277"/>
        <end position="346"/>
    </location>
</feature>
<keyword evidence="1" id="KW-0472">Membrane</keyword>
<organism evidence="4 5">
    <name type="scientific">Dyadobacter jejuensis</name>
    <dbReference type="NCBI Taxonomy" id="1082580"/>
    <lineage>
        <taxon>Bacteria</taxon>
        <taxon>Pseudomonadati</taxon>
        <taxon>Bacteroidota</taxon>
        <taxon>Cytophagia</taxon>
        <taxon>Cytophagales</taxon>
        <taxon>Spirosomataceae</taxon>
        <taxon>Dyadobacter</taxon>
    </lineage>
</organism>
<dbReference type="PANTHER" id="PTHR30273">
    <property type="entry name" value="PERIPLASMIC SIGNAL SENSOR AND SIGMA FACTOR ACTIVATOR FECR-RELATED"/>
    <property type="match status" value="1"/>
</dbReference>
<evidence type="ECO:0000259" key="2">
    <source>
        <dbReference type="Pfam" id="PF04773"/>
    </source>
</evidence>
<dbReference type="PIRSF" id="PIRSF018266">
    <property type="entry name" value="FecR"/>
    <property type="match status" value="1"/>
</dbReference>
<dbReference type="Gene3D" id="3.55.50.30">
    <property type="match status" value="1"/>
</dbReference>
<dbReference type="InterPro" id="IPR012373">
    <property type="entry name" value="Ferrdict_sens_TM"/>
</dbReference>
<feature type="transmembrane region" description="Helical" evidence="1">
    <location>
        <begin position="100"/>
        <end position="121"/>
    </location>
</feature>
<sequence length="348" mass="39791">MEKYKGYKAEDFLMDDSFVQWLRAGNAEVDQRWEQWLELHPEALPDVRKARLIYQSMHFKNIKLSSLQIEKEWERLVPELNESHRESLGQGTPSIGLGAWWWKVAGIFLILGLVYLGQYQYPTLLDVPTFSVNSVKAEPGNMVTVTLPDGSRVKLNGGSELKYQPSFAGSTRKVQLTGEAFFDVQKDSLRPFIIQTGLLMTEVLGTSFAIRAYGEQESIEVAVVEGKVRLHGRKPSKAQKEVVLVKDEMATFDLQSKEISVGAYDPSDQIAWKDGVILFKKADFSSIVKKLEKRYGIKFRVNGNVQIDKDWRFTGKFTNKSVEYILEAISYPNVFKYRVDNKTVNIYH</sequence>
<evidence type="ECO:0000259" key="3">
    <source>
        <dbReference type="Pfam" id="PF16344"/>
    </source>
</evidence>
<evidence type="ECO:0000313" key="5">
    <source>
        <dbReference type="Proteomes" id="UP000245880"/>
    </source>
</evidence>
<dbReference type="Pfam" id="PF16344">
    <property type="entry name" value="FecR_C"/>
    <property type="match status" value="1"/>
</dbReference>
<dbReference type="EMBL" id="QGDT01000010">
    <property type="protein sequence ID" value="PWJ56859.1"/>
    <property type="molecule type" value="Genomic_DNA"/>
</dbReference>
<dbReference type="InterPro" id="IPR032508">
    <property type="entry name" value="FecR_C"/>
</dbReference>
<dbReference type="Gene3D" id="2.60.120.1440">
    <property type="match status" value="1"/>
</dbReference>
<name>A0A316AHY2_9BACT</name>
<keyword evidence="1" id="KW-0812">Transmembrane</keyword>
<reference evidence="4 5" key="1">
    <citation type="submission" date="2018-03" db="EMBL/GenBank/DDBJ databases">
        <title>Genomic Encyclopedia of Archaeal and Bacterial Type Strains, Phase II (KMG-II): from individual species to whole genera.</title>
        <authorList>
            <person name="Goeker M."/>
        </authorList>
    </citation>
    <scope>NUCLEOTIDE SEQUENCE [LARGE SCALE GENOMIC DNA]</scope>
    <source>
        <strain evidence="4 5">DSM 100346</strain>
    </source>
</reference>
<accession>A0A316AHY2</accession>